<keyword evidence="5 8" id="KW-0812">Transmembrane</keyword>
<evidence type="ECO:0000256" key="2">
    <source>
        <dbReference type="ARBA" id="ARBA00022475"/>
    </source>
</evidence>
<evidence type="ECO:0000313" key="10">
    <source>
        <dbReference type="EMBL" id="MDI9860983.1"/>
    </source>
</evidence>
<accession>A0ABT6YCZ4</accession>
<proteinExistence type="predicted"/>
<feature type="transmembrane region" description="Helical" evidence="8">
    <location>
        <begin position="221"/>
        <end position="241"/>
    </location>
</feature>
<comment type="caution">
    <text evidence="10">The sequence shown here is derived from an EMBL/GenBank/DDBJ whole genome shotgun (WGS) entry which is preliminary data.</text>
</comment>
<dbReference type="InterPro" id="IPR050297">
    <property type="entry name" value="LipidA_mod_glycosyltrf_83"/>
</dbReference>
<comment type="subcellular location">
    <subcellularLocation>
        <location evidence="1">Cell membrane</location>
        <topology evidence="1">Multi-pass membrane protein</topology>
    </subcellularLocation>
</comment>
<keyword evidence="6 8" id="KW-1133">Transmembrane helix</keyword>
<dbReference type="InterPro" id="IPR038731">
    <property type="entry name" value="RgtA/B/C-like"/>
</dbReference>
<evidence type="ECO:0000259" key="9">
    <source>
        <dbReference type="Pfam" id="PF13231"/>
    </source>
</evidence>
<keyword evidence="4" id="KW-0808">Transferase</keyword>
<organism evidence="10 11">
    <name type="scientific">Flectobacillus roseus</name>
    <dbReference type="NCBI Taxonomy" id="502259"/>
    <lineage>
        <taxon>Bacteria</taxon>
        <taxon>Pseudomonadati</taxon>
        <taxon>Bacteroidota</taxon>
        <taxon>Cytophagia</taxon>
        <taxon>Cytophagales</taxon>
        <taxon>Flectobacillaceae</taxon>
        <taxon>Flectobacillus</taxon>
    </lineage>
</organism>
<sequence>MQTRHLSYILITALGAVFFIPFIGSSHLFDWDEINFAESAREMILTGNYATVQINYMPFWEKPPLFFWMQVLAMKAFNVFDPNSGFAPEFGARFPNAIIGIITLLVFYRIGRKLYNEKFGLLWALGYLGSFTPHLYFKSGIIDPTFNLFIFLGVWYFSQSVSTNQNTSKRQTYGLLSGLFVGLAILTKGPVGGLLWGLTVFTYWGVNGFSASFLKDAIKPFFSAIAIAFLVACIWFGLSIYQNGWGLFVEFIQYQIRLLTTGDAGHEQPFYYHFVVVLVGCFPISVLAIRALGTSGSGNSQGEYFRKWMIYLFWVVMILFTIVKTKIVHYSSMAWFPVSYLAAYHVNNLLSGNWKWSKLTGFGLFFIGLVMAIALTAVPLVGQYAAQLIPYIKDDFAVANLSAKVTWGGWEQYMGLAYIVAVIAMVSMRNIRGLYIATALCLFGYSAVVVSKIEGYSQRAAISFYESLKGKDVYVEPIGFKSYAQLFYFQKQPQKPKTEAYLLNEPHLDKPAYFVMKITADSAMKAHPNLRLIKEENGFLFYERK</sequence>
<protein>
    <submittedName>
        <fullName evidence="10">Glycosyltransferase family 39 protein</fullName>
    </submittedName>
</protein>
<keyword evidence="7 8" id="KW-0472">Membrane</keyword>
<evidence type="ECO:0000256" key="1">
    <source>
        <dbReference type="ARBA" id="ARBA00004651"/>
    </source>
</evidence>
<feature type="transmembrane region" description="Helical" evidence="8">
    <location>
        <begin position="119"/>
        <end position="135"/>
    </location>
</feature>
<keyword evidence="11" id="KW-1185">Reference proteome</keyword>
<feature type="transmembrane region" description="Helical" evidence="8">
    <location>
        <begin position="405"/>
        <end position="426"/>
    </location>
</feature>
<feature type="transmembrane region" description="Helical" evidence="8">
    <location>
        <begin position="433"/>
        <end position="450"/>
    </location>
</feature>
<dbReference type="Pfam" id="PF13231">
    <property type="entry name" value="PMT_2"/>
    <property type="match status" value="1"/>
</dbReference>
<dbReference type="PANTHER" id="PTHR33908">
    <property type="entry name" value="MANNOSYLTRANSFERASE YKCB-RELATED"/>
    <property type="match status" value="1"/>
</dbReference>
<evidence type="ECO:0000313" key="11">
    <source>
        <dbReference type="Proteomes" id="UP001236507"/>
    </source>
</evidence>
<dbReference type="EMBL" id="JASHIF010000016">
    <property type="protein sequence ID" value="MDI9860983.1"/>
    <property type="molecule type" value="Genomic_DNA"/>
</dbReference>
<feature type="transmembrane region" description="Helical" evidence="8">
    <location>
        <begin position="90"/>
        <end position="107"/>
    </location>
</feature>
<feature type="transmembrane region" description="Helical" evidence="8">
    <location>
        <begin position="270"/>
        <end position="292"/>
    </location>
</feature>
<evidence type="ECO:0000256" key="3">
    <source>
        <dbReference type="ARBA" id="ARBA00022676"/>
    </source>
</evidence>
<feature type="transmembrane region" description="Helical" evidence="8">
    <location>
        <begin position="304"/>
        <end position="323"/>
    </location>
</feature>
<feature type="transmembrane region" description="Helical" evidence="8">
    <location>
        <begin position="141"/>
        <end position="158"/>
    </location>
</feature>
<dbReference type="RefSeq" id="WP_283345539.1">
    <property type="nucleotide sequence ID" value="NZ_JASHIF010000016.1"/>
</dbReference>
<keyword evidence="3" id="KW-0328">Glycosyltransferase</keyword>
<feature type="transmembrane region" description="Helical" evidence="8">
    <location>
        <begin position="7"/>
        <end position="29"/>
    </location>
</feature>
<keyword evidence="2" id="KW-1003">Cell membrane</keyword>
<reference evidence="10 11" key="1">
    <citation type="submission" date="2023-05" db="EMBL/GenBank/DDBJ databases">
        <title>Novel species of genus Flectobacillus isolated from stream in China.</title>
        <authorList>
            <person name="Lu H."/>
        </authorList>
    </citation>
    <scope>NUCLEOTIDE SEQUENCE [LARGE SCALE GENOMIC DNA]</scope>
    <source>
        <strain evidence="10 11">KCTC 42575</strain>
    </source>
</reference>
<evidence type="ECO:0000256" key="7">
    <source>
        <dbReference type="ARBA" id="ARBA00023136"/>
    </source>
</evidence>
<dbReference type="Proteomes" id="UP001236507">
    <property type="component" value="Unassembled WGS sequence"/>
</dbReference>
<gene>
    <name evidence="10" type="ORF">QM524_17335</name>
</gene>
<evidence type="ECO:0000256" key="4">
    <source>
        <dbReference type="ARBA" id="ARBA00022679"/>
    </source>
</evidence>
<evidence type="ECO:0000256" key="8">
    <source>
        <dbReference type="SAM" id="Phobius"/>
    </source>
</evidence>
<evidence type="ECO:0000256" key="6">
    <source>
        <dbReference type="ARBA" id="ARBA00022989"/>
    </source>
</evidence>
<evidence type="ECO:0000256" key="5">
    <source>
        <dbReference type="ARBA" id="ARBA00022692"/>
    </source>
</evidence>
<feature type="transmembrane region" description="Helical" evidence="8">
    <location>
        <begin position="362"/>
        <end position="385"/>
    </location>
</feature>
<dbReference type="PANTHER" id="PTHR33908:SF3">
    <property type="entry name" value="UNDECAPRENYL PHOSPHATE-ALPHA-4-AMINO-4-DEOXY-L-ARABINOSE ARABINOSYL TRANSFERASE"/>
    <property type="match status" value="1"/>
</dbReference>
<name>A0ABT6YCZ4_9BACT</name>
<feature type="domain" description="Glycosyltransferase RgtA/B/C/D-like" evidence="9">
    <location>
        <begin position="62"/>
        <end position="235"/>
    </location>
</feature>